<evidence type="ECO:0000313" key="2">
    <source>
        <dbReference type="EMBL" id="POV97181.1"/>
    </source>
</evidence>
<reference evidence="2" key="1">
    <citation type="submission" date="2017-12" db="EMBL/GenBank/DDBJ databases">
        <title>Gene loss provides genomic basis for host adaptation in cereal stripe rust fungi.</title>
        <authorList>
            <person name="Xia C."/>
        </authorList>
    </citation>
    <scope>NUCLEOTIDE SEQUENCE [LARGE SCALE GENOMIC DNA]</scope>
    <source>
        <strain evidence="2">93-210</strain>
    </source>
</reference>
<sequence length="66" mass="7408">MVRSACQEEARASSRFTSDFGDSCEFVRGILGGRSPSFDPDEFGKDQYSTGQREPKDPSSRVWDQL</sequence>
<gene>
    <name evidence="2" type="ORF">PSTT_15228</name>
</gene>
<feature type="region of interest" description="Disordered" evidence="1">
    <location>
        <begin position="32"/>
        <end position="66"/>
    </location>
</feature>
<keyword evidence="3" id="KW-1185">Reference proteome</keyword>
<comment type="caution">
    <text evidence="2">The sequence shown here is derived from an EMBL/GenBank/DDBJ whole genome shotgun (WGS) entry which is preliminary data.</text>
</comment>
<evidence type="ECO:0000313" key="3">
    <source>
        <dbReference type="Proteomes" id="UP000239156"/>
    </source>
</evidence>
<evidence type="ECO:0000256" key="1">
    <source>
        <dbReference type="SAM" id="MobiDB-lite"/>
    </source>
</evidence>
<proteinExistence type="predicted"/>
<dbReference type="EMBL" id="PKSL01000270">
    <property type="protein sequence ID" value="POV97181.1"/>
    <property type="molecule type" value="Genomic_DNA"/>
</dbReference>
<protein>
    <submittedName>
        <fullName evidence="2">Uncharacterized protein</fullName>
    </submittedName>
</protein>
<dbReference type="AlphaFoldDB" id="A0A2S4UJ04"/>
<accession>A0A2S4UJ04</accession>
<dbReference type="VEuPathDB" id="FungiDB:PSTT_15228"/>
<organism evidence="2 3">
    <name type="scientific">Puccinia striiformis</name>
    <dbReference type="NCBI Taxonomy" id="27350"/>
    <lineage>
        <taxon>Eukaryota</taxon>
        <taxon>Fungi</taxon>
        <taxon>Dikarya</taxon>
        <taxon>Basidiomycota</taxon>
        <taxon>Pucciniomycotina</taxon>
        <taxon>Pucciniomycetes</taxon>
        <taxon>Pucciniales</taxon>
        <taxon>Pucciniaceae</taxon>
        <taxon>Puccinia</taxon>
    </lineage>
</organism>
<name>A0A2S4UJ04_9BASI</name>
<dbReference type="Proteomes" id="UP000239156">
    <property type="component" value="Unassembled WGS sequence"/>
</dbReference>